<keyword evidence="4" id="KW-0808">Transferase</keyword>
<dbReference type="GO" id="GO:0000032">
    <property type="term" value="P:cell wall mannoprotein biosynthetic process"/>
    <property type="evidence" value="ECO:0007669"/>
    <property type="project" value="TreeGrafter"/>
</dbReference>
<gene>
    <name evidence="7" type="ORF">LAMI_0E06788G</name>
</gene>
<dbReference type="PANTHER" id="PTHR31121">
    <property type="entry name" value="ALPHA-1,2 MANNOSYLTRANSFERASE KTR1"/>
    <property type="match status" value="1"/>
</dbReference>
<dbReference type="PIRSF" id="PIRSF018153">
    <property type="entry name" value="Glyco_trans_15"/>
    <property type="match status" value="1"/>
</dbReference>
<evidence type="ECO:0000256" key="3">
    <source>
        <dbReference type="ARBA" id="ARBA00022676"/>
    </source>
</evidence>
<dbReference type="Pfam" id="PF01793">
    <property type="entry name" value="Glyco_transf_15"/>
    <property type="match status" value="1"/>
</dbReference>
<dbReference type="GO" id="GO:0006493">
    <property type="term" value="P:protein O-linked glycosylation"/>
    <property type="evidence" value="ECO:0007669"/>
    <property type="project" value="TreeGrafter"/>
</dbReference>
<dbReference type="FunFam" id="3.90.550.10:FF:000051">
    <property type="entry name" value="Alpha-1,2-mannosyltransferase (Ktr4)"/>
    <property type="match status" value="1"/>
</dbReference>
<dbReference type="GO" id="GO:0005794">
    <property type="term" value="C:Golgi apparatus"/>
    <property type="evidence" value="ECO:0007669"/>
    <property type="project" value="TreeGrafter"/>
</dbReference>
<dbReference type="AlphaFoldDB" id="A0A1G4JMP5"/>
<dbReference type="Proteomes" id="UP000191024">
    <property type="component" value="Chromosome E"/>
</dbReference>
<dbReference type="GO" id="GO:0016020">
    <property type="term" value="C:membrane"/>
    <property type="evidence" value="ECO:0007669"/>
    <property type="project" value="UniProtKB-SubCell"/>
</dbReference>
<dbReference type="GO" id="GO:0006487">
    <property type="term" value="P:protein N-linked glycosylation"/>
    <property type="evidence" value="ECO:0007669"/>
    <property type="project" value="TreeGrafter"/>
</dbReference>
<dbReference type="Gene3D" id="3.90.550.10">
    <property type="entry name" value="Spore Coat Polysaccharide Biosynthesis Protein SpsA, Chain A"/>
    <property type="match status" value="1"/>
</dbReference>
<organism evidence="7 8">
    <name type="scientific">Lachancea mirantina</name>
    <dbReference type="NCBI Taxonomy" id="1230905"/>
    <lineage>
        <taxon>Eukaryota</taxon>
        <taxon>Fungi</taxon>
        <taxon>Dikarya</taxon>
        <taxon>Ascomycota</taxon>
        <taxon>Saccharomycotina</taxon>
        <taxon>Saccharomycetes</taxon>
        <taxon>Saccharomycetales</taxon>
        <taxon>Saccharomycetaceae</taxon>
        <taxon>Lachancea</taxon>
    </lineage>
</organism>
<dbReference type="InterPro" id="IPR029044">
    <property type="entry name" value="Nucleotide-diphossugar_trans"/>
</dbReference>
<evidence type="ECO:0000313" key="8">
    <source>
        <dbReference type="Proteomes" id="UP000191024"/>
    </source>
</evidence>
<dbReference type="STRING" id="1230905.A0A1G4JMP5"/>
<name>A0A1G4JMP5_9SACH</name>
<sequence length="409" mass="48421">MNSAPKKKLMPKSALLVRKYQKPIRAIFISFIVILCVTFVLHTPSQPRAHELGKLVQTSQKLDTRHLVLPATDKIQDVHYPVNDETKESAAMVTLARNRDLWSLAKSVRHVEDRFNRRYHYDWVFLNDEPFSEEFQRVMTALVSGTAKFGLIPKDHWNVPDWIDEKKAAAAREKMVEFQIPYADSVSYRNMCRYESGFFWRHPLLDSYSWYWRVEPDIELFCDINYDVFKFMRENKKKYGFILSISEYVETIPTLWNSVKEFMAKNPKHIHKNNLMNFISDDKGETYNLCHFWSNFEIASLDFWRSQAYRDFFDHLDKTGGFYYERWGDAPVHSIAAALMLDESELHFFDGIGYYHPAYFSCPVEEKIRLQNQCVCDPATDQTWMNGYFCTRKFFEARKLALPKEVEAR</sequence>
<comment type="similarity">
    <text evidence="2">Belongs to the glycosyltransferase 15 family.</text>
</comment>
<keyword evidence="3" id="KW-0328">Glycosyltransferase</keyword>
<dbReference type="GO" id="GO:0000026">
    <property type="term" value="F:alpha-1,2-mannosyltransferase activity"/>
    <property type="evidence" value="ECO:0007669"/>
    <property type="project" value="TreeGrafter"/>
</dbReference>
<evidence type="ECO:0000256" key="6">
    <source>
        <dbReference type="PIRSR" id="PIRSR018153-1"/>
    </source>
</evidence>
<protein>
    <submittedName>
        <fullName evidence="7">LAMI_0E06788g1_1</fullName>
    </submittedName>
</protein>
<dbReference type="OrthoDB" id="439943at2759"/>
<evidence type="ECO:0000256" key="5">
    <source>
        <dbReference type="ARBA" id="ARBA00022968"/>
    </source>
</evidence>
<keyword evidence="5" id="KW-0735">Signal-anchor</keyword>
<evidence type="ECO:0000256" key="1">
    <source>
        <dbReference type="ARBA" id="ARBA00004606"/>
    </source>
</evidence>
<keyword evidence="8" id="KW-1185">Reference proteome</keyword>
<dbReference type="InterPro" id="IPR002685">
    <property type="entry name" value="Glyco_trans_15"/>
</dbReference>
<evidence type="ECO:0000256" key="4">
    <source>
        <dbReference type="ARBA" id="ARBA00022679"/>
    </source>
</evidence>
<evidence type="ECO:0000256" key="2">
    <source>
        <dbReference type="ARBA" id="ARBA00007677"/>
    </source>
</evidence>
<dbReference type="EMBL" id="LT598465">
    <property type="protein sequence ID" value="SCU91668.1"/>
    <property type="molecule type" value="Genomic_DNA"/>
</dbReference>
<comment type="subcellular location">
    <subcellularLocation>
        <location evidence="1">Membrane</location>
        <topology evidence="1">Single-pass type II membrane protein</topology>
    </subcellularLocation>
</comment>
<dbReference type="PANTHER" id="PTHR31121:SF11">
    <property type="entry name" value="MANNOSYLTRANSFERASE KTR3-RELATED"/>
    <property type="match status" value="1"/>
</dbReference>
<feature type="active site" description="Nucleophile" evidence="6">
    <location>
        <position position="297"/>
    </location>
</feature>
<accession>A0A1G4JMP5</accession>
<dbReference type="SUPFAM" id="SSF53448">
    <property type="entry name" value="Nucleotide-diphospho-sugar transferases"/>
    <property type="match status" value="1"/>
</dbReference>
<evidence type="ECO:0000313" key="7">
    <source>
        <dbReference type="EMBL" id="SCU91668.1"/>
    </source>
</evidence>
<reference evidence="7 8" key="1">
    <citation type="submission" date="2016-03" db="EMBL/GenBank/DDBJ databases">
        <authorList>
            <person name="Devillers H."/>
        </authorList>
    </citation>
    <scope>NUCLEOTIDE SEQUENCE [LARGE SCALE GENOMIC DNA]</scope>
    <source>
        <strain evidence="7">CBS 11717</strain>
    </source>
</reference>
<keyword evidence="5" id="KW-0812">Transmembrane</keyword>
<proteinExistence type="inferred from homology"/>